<feature type="domain" description="4Fe-4S ferredoxin-type" evidence="7">
    <location>
        <begin position="16"/>
        <end position="47"/>
    </location>
</feature>
<feature type="domain" description="4Fe-4S ferredoxin-type" evidence="7">
    <location>
        <begin position="66"/>
        <end position="97"/>
    </location>
</feature>
<dbReference type="RefSeq" id="WP_062801673.1">
    <property type="nucleotide sequence ID" value="NZ_CP014844.1"/>
</dbReference>
<dbReference type="PROSITE" id="PS51379">
    <property type="entry name" value="4FE4S_FER_2"/>
    <property type="match status" value="2"/>
</dbReference>
<dbReference type="InterPro" id="IPR017896">
    <property type="entry name" value="4Fe4S_Fe-S-bd"/>
</dbReference>
<name>A0A142JNS4_9BURK</name>
<dbReference type="InterPro" id="IPR004017">
    <property type="entry name" value="Cys_rich_dom"/>
</dbReference>
<protein>
    <recommendedName>
        <fullName evidence="6">Glycolate oxidase iron-sulfur subunit</fullName>
        <ecNumber evidence="6">1.1.99.14</ecNumber>
    </recommendedName>
</protein>
<evidence type="ECO:0000256" key="2">
    <source>
        <dbReference type="ARBA" id="ARBA00022723"/>
    </source>
</evidence>
<dbReference type="Gene3D" id="1.10.1060.10">
    <property type="entry name" value="Alpha-helical ferredoxin"/>
    <property type="match status" value="1"/>
</dbReference>
<dbReference type="OrthoDB" id="9765258at2"/>
<keyword evidence="5 6" id="KW-0411">Iron-sulfur</keyword>
<dbReference type="PIRSF" id="PIRSF000139">
    <property type="entry name" value="Glc_ox_4Fe-4S"/>
    <property type="match status" value="1"/>
</dbReference>
<comment type="function">
    <text evidence="6">Component of a complex that catalyzes the oxidation of glycolate to glyoxylate.</text>
</comment>
<keyword evidence="2 6" id="KW-0479">Metal-binding</keyword>
<dbReference type="Pfam" id="PF13183">
    <property type="entry name" value="Fer4_8"/>
    <property type="match status" value="1"/>
</dbReference>
<dbReference type="GO" id="GO:0051539">
    <property type="term" value="F:4 iron, 4 sulfur cluster binding"/>
    <property type="evidence" value="ECO:0007669"/>
    <property type="project" value="UniProtKB-UniRule"/>
</dbReference>
<dbReference type="InterPro" id="IPR012257">
    <property type="entry name" value="Glc_ox_4Fe-4S"/>
</dbReference>
<keyword evidence="1 6" id="KW-0004">4Fe-4S</keyword>
<dbReference type="PANTHER" id="PTHR32479">
    <property type="entry name" value="GLYCOLATE OXIDASE IRON-SULFUR SUBUNIT"/>
    <property type="match status" value="1"/>
</dbReference>
<keyword evidence="3" id="KW-0677">Repeat</keyword>
<evidence type="ECO:0000256" key="3">
    <source>
        <dbReference type="ARBA" id="ARBA00022737"/>
    </source>
</evidence>
<evidence type="ECO:0000313" key="8">
    <source>
        <dbReference type="EMBL" id="AMR79736.1"/>
    </source>
</evidence>
<dbReference type="InterPro" id="IPR009051">
    <property type="entry name" value="Helical_ferredxn"/>
</dbReference>
<dbReference type="InterPro" id="IPR017900">
    <property type="entry name" value="4Fe4S_Fe_S_CS"/>
</dbReference>
<evidence type="ECO:0000256" key="1">
    <source>
        <dbReference type="ARBA" id="ARBA00022485"/>
    </source>
</evidence>
<reference evidence="8 9" key="1">
    <citation type="submission" date="2016-03" db="EMBL/GenBank/DDBJ databases">
        <title>Complete genome sequence of a novel chlorpyrifos degrading bacterium, Cupriavidus nantongensis sp. X1.</title>
        <authorList>
            <person name="Fang L."/>
        </authorList>
    </citation>
    <scope>NUCLEOTIDE SEQUENCE [LARGE SCALE GENOMIC DNA]</scope>
    <source>
        <strain evidence="8 9">X1</strain>
    </source>
</reference>
<keyword evidence="6" id="KW-0813">Transport</keyword>
<dbReference type="Pfam" id="PF02754">
    <property type="entry name" value="CCG"/>
    <property type="match status" value="2"/>
</dbReference>
<dbReference type="SUPFAM" id="SSF54862">
    <property type="entry name" value="4Fe-4S ferredoxins"/>
    <property type="match status" value="1"/>
</dbReference>
<evidence type="ECO:0000259" key="7">
    <source>
        <dbReference type="PROSITE" id="PS51379"/>
    </source>
</evidence>
<gene>
    <name evidence="8" type="primary">glcF</name>
    <name evidence="8" type="ORF">A2G96_19345</name>
</gene>
<evidence type="ECO:0000256" key="6">
    <source>
        <dbReference type="PIRNR" id="PIRNR000139"/>
    </source>
</evidence>
<accession>A0A142JNS4</accession>
<dbReference type="KEGG" id="cnan:A2G96_19345"/>
<evidence type="ECO:0000256" key="5">
    <source>
        <dbReference type="ARBA" id="ARBA00023014"/>
    </source>
</evidence>
<organism evidence="8 9">
    <name type="scientific">Cupriavidus nantongensis</name>
    <dbReference type="NCBI Taxonomy" id="1796606"/>
    <lineage>
        <taxon>Bacteria</taxon>
        <taxon>Pseudomonadati</taxon>
        <taxon>Pseudomonadota</taxon>
        <taxon>Betaproteobacteria</taxon>
        <taxon>Burkholderiales</taxon>
        <taxon>Burkholderiaceae</taxon>
        <taxon>Cupriavidus</taxon>
    </lineage>
</organism>
<comment type="cofactor">
    <cofactor evidence="6">
        <name>[4Fe-4S] cluster</name>
        <dbReference type="ChEBI" id="CHEBI:49883"/>
    </cofactor>
    <text evidence="6">Binds 2 [4Fe-4S] clusters.</text>
</comment>
<dbReference type="EMBL" id="CP014844">
    <property type="protein sequence ID" value="AMR79736.1"/>
    <property type="molecule type" value="Genomic_DNA"/>
</dbReference>
<comment type="catalytic activity">
    <reaction evidence="6">
        <text>(R)-lactate + A = pyruvate + AH2</text>
        <dbReference type="Rhea" id="RHEA:15089"/>
        <dbReference type="ChEBI" id="CHEBI:13193"/>
        <dbReference type="ChEBI" id="CHEBI:15361"/>
        <dbReference type="ChEBI" id="CHEBI:16004"/>
        <dbReference type="ChEBI" id="CHEBI:17499"/>
    </reaction>
</comment>
<dbReference type="STRING" id="1796606.A2G96_19345"/>
<keyword evidence="4 6" id="KW-0408">Iron</keyword>
<dbReference type="PANTHER" id="PTHR32479:SF17">
    <property type="entry name" value="GLYCOLATE OXIDASE IRON-SULFUR SUBUNIT"/>
    <property type="match status" value="1"/>
</dbReference>
<dbReference type="EC" id="1.1.99.14" evidence="6"/>
<dbReference type="PROSITE" id="PS00198">
    <property type="entry name" value="4FE4S_FER_1"/>
    <property type="match status" value="2"/>
</dbReference>
<dbReference type="GO" id="GO:0046872">
    <property type="term" value="F:metal ion binding"/>
    <property type="evidence" value="ECO:0007669"/>
    <property type="project" value="UniProtKB-UniRule"/>
</dbReference>
<dbReference type="GO" id="GO:0019154">
    <property type="term" value="F:glycolate dehydrogenase activity"/>
    <property type="evidence" value="ECO:0007669"/>
    <property type="project" value="UniProtKB-EC"/>
</dbReference>
<evidence type="ECO:0000313" key="9">
    <source>
        <dbReference type="Proteomes" id="UP000075238"/>
    </source>
</evidence>
<dbReference type="NCBIfam" id="NF008434">
    <property type="entry name" value="PRK11274.1"/>
    <property type="match status" value="1"/>
</dbReference>
<dbReference type="AlphaFoldDB" id="A0A142JNS4"/>
<dbReference type="Proteomes" id="UP000075238">
    <property type="component" value="Chromosome 1"/>
</dbReference>
<comment type="catalytic activity">
    <reaction evidence="6">
        <text>glycolate + A = glyoxylate + AH2</text>
        <dbReference type="Rhea" id="RHEA:21264"/>
        <dbReference type="ChEBI" id="CHEBI:13193"/>
        <dbReference type="ChEBI" id="CHEBI:17499"/>
        <dbReference type="ChEBI" id="CHEBI:29805"/>
        <dbReference type="ChEBI" id="CHEBI:36655"/>
        <dbReference type="EC" id="1.1.99.14"/>
    </reaction>
</comment>
<sequence>MQTTLADFLRDTPEGEEAKSIVGKCVHCGFCTATCPTYQLLGDELDGPRGRIYLMKQVLEGHAITESTRLHLDRCLTCRNCESTCPSGVRYGRLVDIGRQLVDDKLEAEGVRRPASQRIARWVLREGLTRPALFGTALRLGQMVRPLLPGTLRAKVPPLSASAAPGAWPRNTHARKMLLLDGCVQPAMSPNINAATARVFDRVGVQLVVAREAGCCGAIRFHTGDHDGGLDNMRRNIDAWWPHVEAGAEAIVMTASGCGAMVKDYGHLLRNDPAYAERARRISALTRDLSEVLPDFADDLHAAAGAVPRDGRRVAYHPPCTLQHGQQIRGKVEALLTGLGVEVKLCADSHLCCGSAGTYSVLQPELSQRLRDDKLAKLQATQPEAIVSANIGCISHLQGGTDTPVMHWIELVDRMLG</sequence>
<proteinExistence type="predicted"/>
<evidence type="ECO:0000256" key="4">
    <source>
        <dbReference type="ARBA" id="ARBA00023004"/>
    </source>
</evidence>
<keyword evidence="9" id="KW-1185">Reference proteome</keyword>
<keyword evidence="6" id="KW-0249">Electron transport</keyword>